<dbReference type="EMBL" id="LMWM01000023">
    <property type="protein sequence ID" value="KUM86553.1"/>
    <property type="molecule type" value="Genomic_DNA"/>
</dbReference>
<sequence length="366" mass="40844">MTTPPHDPLPIAQVPVGELLGRELEARDWSQADFAAVLDRPTQFVSEIVTGKKEITRESAAQIGAALGHTAEYWLNLQDQYLLAEQFKNENAQVKLDEVRRRARLNDKGPIQLLKRRGFLTGATLDALEAEVKELFELDSLDDEPGFAAAARRANRSEDISSLQRAWVACIRREARKLPPQERYCAKRLRELAGTLSRTLKSAADFEDLPDLFSAVGVRLVYVESLPGAKIDGCSMLVDGYPVIGLSGRGKRLDKILFTLLHEIAHILLDHVDAEHLIVEGLDEDQGNETKWEKDADTEAAEWVFPHGIPDVPDRIGARWVNQLAVELDVARIVIVGHLQHRGHLDWRTTLAKNAPSVNDALASWD</sequence>
<dbReference type="Gene3D" id="1.10.10.2910">
    <property type="match status" value="1"/>
</dbReference>
<proteinExistence type="predicted"/>
<dbReference type="Gene3D" id="1.10.260.40">
    <property type="entry name" value="lambda repressor-like DNA-binding domains"/>
    <property type="match status" value="1"/>
</dbReference>
<dbReference type="RefSeq" id="WP_051831904.1">
    <property type="nucleotide sequence ID" value="NZ_KQ948148.1"/>
</dbReference>
<dbReference type="InterPro" id="IPR013430">
    <property type="entry name" value="Toxin_antidote_HigA"/>
</dbReference>
<protein>
    <submittedName>
        <fullName evidence="3">Transcriptional regulator</fullName>
    </submittedName>
</protein>
<comment type="caution">
    <text evidence="3">The sequence shown here is derived from an EMBL/GenBank/DDBJ whole genome shotgun (WGS) entry which is preliminary data.</text>
</comment>
<dbReference type="CDD" id="cd00093">
    <property type="entry name" value="HTH_XRE"/>
    <property type="match status" value="1"/>
</dbReference>
<evidence type="ECO:0000313" key="4">
    <source>
        <dbReference type="Proteomes" id="UP000053039"/>
    </source>
</evidence>
<organism evidence="3 4">
    <name type="scientific">Streptomyces pseudovenezuelae</name>
    <dbReference type="NCBI Taxonomy" id="67350"/>
    <lineage>
        <taxon>Bacteria</taxon>
        <taxon>Bacillati</taxon>
        <taxon>Actinomycetota</taxon>
        <taxon>Actinomycetes</taxon>
        <taxon>Kitasatosporales</taxon>
        <taxon>Streptomycetaceae</taxon>
        <taxon>Streptomyces</taxon>
        <taxon>Streptomyces aurantiacus group</taxon>
    </lineage>
</organism>
<dbReference type="GO" id="GO:0003677">
    <property type="term" value="F:DNA binding"/>
    <property type="evidence" value="ECO:0007669"/>
    <property type="project" value="UniProtKB-KW"/>
</dbReference>
<dbReference type="PANTHER" id="PTHR36924:SF1">
    <property type="entry name" value="ANTITOXIN HIGA-1"/>
    <property type="match status" value="1"/>
</dbReference>
<reference evidence="3 4" key="1">
    <citation type="submission" date="2015-10" db="EMBL/GenBank/DDBJ databases">
        <title>Draft genome sequence of Streptomyces pseudovenezuelae DSM 40212, type strain for the species Streptomyces pseudovenezuelae.</title>
        <authorList>
            <person name="Ruckert C."/>
            <person name="Winkler A."/>
            <person name="Kalinowski J."/>
            <person name="Kampfer P."/>
            <person name="Glaeser S."/>
        </authorList>
    </citation>
    <scope>NUCLEOTIDE SEQUENCE [LARGE SCALE GENOMIC DNA]</scope>
    <source>
        <strain evidence="3 4">DSM 40212</strain>
    </source>
</reference>
<evidence type="ECO:0000313" key="3">
    <source>
        <dbReference type="EMBL" id="KUM86553.1"/>
    </source>
</evidence>
<dbReference type="InterPro" id="IPR010982">
    <property type="entry name" value="Lambda_DNA-bd_dom_sf"/>
</dbReference>
<dbReference type="AlphaFoldDB" id="A0A117PQQ7"/>
<dbReference type="SUPFAM" id="SSF47413">
    <property type="entry name" value="lambda repressor-like DNA-binding domains"/>
    <property type="match status" value="1"/>
</dbReference>
<dbReference type="OrthoDB" id="9794834at2"/>
<dbReference type="InterPro" id="IPR001387">
    <property type="entry name" value="Cro/C1-type_HTH"/>
</dbReference>
<evidence type="ECO:0000256" key="1">
    <source>
        <dbReference type="ARBA" id="ARBA00023125"/>
    </source>
</evidence>
<accession>A0A117PQQ7</accession>
<feature type="domain" description="HTH cro/C1-type" evidence="2">
    <location>
        <begin position="25"/>
        <end position="74"/>
    </location>
</feature>
<evidence type="ECO:0000259" key="2">
    <source>
        <dbReference type="PROSITE" id="PS50943"/>
    </source>
</evidence>
<name>A0A117PQQ7_9ACTN</name>
<keyword evidence="1" id="KW-0238">DNA-binding</keyword>
<dbReference type="Proteomes" id="UP000053039">
    <property type="component" value="Unassembled WGS sequence"/>
</dbReference>
<gene>
    <name evidence="3" type="ORF">AQI94_21045</name>
</gene>
<dbReference type="PANTHER" id="PTHR36924">
    <property type="entry name" value="ANTITOXIN HIGA-1"/>
    <property type="match status" value="1"/>
</dbReference>
<dbReference type="PROSITE" id="PS50943">
    <property type="entry name" value="HTH_CROC1"/>
    <property type="match status" value="1"/>
</dbReference>